<name>A0A9D2F549_9FIRM</name>
<evidence type="ECO:0008006" key="4">
    <source>
        <dbReference type="Google" id="ProtNLM"/>
    </source>
</evidence>
<dbReference type="EMBL" id="DXBO01000175">
    <property type="protein sequence ID" value="HIZ49380.1"/>
    <property type="molecule type" value="Genomic_DNA"/>
</dbReference>
<evidence type="ECO:0000256" key="1">
    <source>
        <dbReference type="SAM" id="SignalP"/>
    </source>
</evidence>
<reference evidence="2" key="2">
    <citation type="submission" date="2021-04" db="EMBL/GenBank/DDBJ databases">
        <authorList>
            <person name="Gilroy R."/>
        </authorList>
    </citation>
    <scope>NUCLEOTIDE SEQUENCE</scope>
    <source>
        <strain evidence="2">3436</strain>
    </source>
</reference>
<gene>
    <name evidence="2" type="ORF">H9810_11755</name>
</gene>
<feature type="signal peptide" evidence="1">
    <location>
        <begin position="1"/>
        <end position="22"/>
    </location>
</feature>
<evidence type="ECO:0000313" key="3">
    <source>
        <dbReference type="Proteomes" id="UP000824031"/>
    </source>
</evidence>
<reference evidence="2" key="1">
    <citation type="journal article" date="2021" name="PeerJ">
        <title>Extensive microbial diversity within the chicken gut microbiome revealed by metagenomics and culture.</title>
        <authorList>
            <person name="Gilroy R."/>
            <person name="Ravi A."/>
            <person name="Getino M."/>
            <person name="Pursley I."/>
            <person name="Horton D.L."/>
            <person name="Alikhan N.F."/>
            <person name="Baker D."/>
            <person name="Gharbi K."/>
            <person name="Hall N."/>
            <person name="Watson M."/>
            <person name="Adriaenssens E.M."/>
            <person name="Foster-Nyarko E."/>
            <person name="Jarju S."/>
            <person name="Secka A."/>
            <person name="Antonio M."/>
            <person name="Oren A."/>
            <person name="Chaudhuri R.R."/>
            <person name="La Ragione R."/>
            <person name="Hildebrand F."/>
            <person name="Pallen M.J."/>
        </authorList>
    </citation>
    <scope>NUCLEOTIDE SEQUENCE</scope>
    <source>
        <strain evidence="2">3436</strain>
    </source>
</reference>
<proteinExistence type="predicted"/>
<organism evidence="2 3">
    <name type="scientific">Candidatus Gemmiger excrementavium</name>
    <dbReference type="NCBI Taxonomy" id="2838608"/>
    <lineage>
        <taxon>Bacteria</taxon>
        <taxon>Bacillati</taxon>
        <taxon>Bacillota</taxon>
        <taxon>Clostridia</taxon>
        <taxon>Eubacteriales</taxon>
        <taxon>Gemmiger</taxon>
    </lineage>
</organism>
<dbReference type="SUPFAM" id="SSF69304">
    <property type="entry name" value="Tricorn protease N-terminal domain"/>
    <property type="match status" value="1"/>
</dbReference>
<protein>
    <recommendedName>
        <fullName evidence="4">Lipoprotein</fullName>
    </recommendedName>
</protein>
<accession>A0A9D2F549</accession>
<keyword evidence="1" id="KW-0732">Signal</keyword>
<dbReference type="PROSITE" id="PS51257">
    <property type="entry name" value="PROKAR_LIPOPROTEIN"/>
    <property type="match status" value="1"/>
</dbReference>
<comment type="caution">
    <text evidence="2">The sequence shown here is derived from an EMBL/GenBank/DDBJ whole genome shotgun (WGS) entry which is preliminary data.</text>
</comment>
<dbReference type="AlphaFoldDB" id="A0A9D2F549"/>
<feature type="chain" id="PRO_5039301730" description="Lipoprotein" evidence="1">
    <location>
        <begin position="23"/>
        <end position="440"/>
    </location>
</feature>
<evidence type="ECO:0000313" key="2">
    <source>
        <dbReference type="EMBL" id="HIZ49380.1"/>
    </source>
</evidence>
<dbReference type="Proteomes" id="UP000824031">
    <property type="component" value="Unassembled WGS sequence"/>
</dbReference>
<sequence>MKRVFSLALTALLLAGCTAAPADGNQSSAAVTAETAAAQASTGNGEPLRLLQHGDEKQYYTQESLDDSGTMILYHVVDLQSGEDTIPCDVEGCTHDSESCPAVSTDVPAYQPFVLNDTTLVVISVKTDFSQIGAVEPSPDGSVPLSYDSKILLMDRDCQNRRVLTELDGVDLFWDPNILYTDGDFLYCPGRENNVYNIYRISLSDGTITNLTEHFQTSQFMIGVIGRNYVLQQENLTYPDPSTDVAIDGWPETTGTISHVLMNVDTGETRLLKSYSSDERNLDLLDACVVDGQYYTVDRNSGTLCTVASDTGEEHLITEQLPTAGRDDHSANYRIEANLNGWLVFYNQPIVVNAETGEVRQRADLPENYWNGYGHQPQIFLQLKDRLLVDCRYESYTRTDISDDGSPYTTQTEQMYLGLISIDDFLNGVPNYTEVCKGPY</sequence>